<protein>
    <submittedName>
        <fullName evidence="3">PilZ domain-containing protein</fullName>
    </submittedName>
</protein>
<dbReference type="InterPro" id="IPR009875">
    <property type="entry name" value="PilZ_domain"/>
</dbReference>
<dbReference type="EMBL" id="JBEHZE010000001">
    <property type="protein sequence ID" value="MEX6633686.1"/>
    <property type="molecule type" value="Genomic_DNA"/>
</dbReference>
<evidence type="ECO:0000259" key="2">
    <source>
        <dbReference type="Pfam" id="PF07238"/>
    </source>
</evidence>
<evidence type="ECO:0000256" key="1">
    <source>
        <dbReference type="SAM" id="MobiDB-lite"/>
    </source>
</evidence>
<evidence type="ECO:0000313" key="4">
    <source>
        <dbReference type="Proteomes" id="UP001560685"/>
    </source>
</evidence>
<feature type="region of interest" description="Disordered" evidence="1">
    <location>
        <begin position="208"/>
        <end position="231"/>
    </location>
</feature>
<name>A0ABV3Z4G2_9PROT</name>
<gene>
    <name evidence="3" type="ORF">ABFZ84_08985</name>
</gene>
<feature type="domain" description="PilZ" evidence="2">
    <location>
        <begin position="121"/>
        <end position="201"/>
    </location>
</feature>
<reference evidence="3 4" key="1">
    <citation type="submission" date="2024-05" db="EMBL/GenBank/DDBJ databases">
        <title>Three bacterial strains, DH-69, EH-24, and ECK-19 isolated from coastal sediments.</title>
        <authorList>
            <person name="Ye Y.-Q."/>
            <person name="Du Z.-J."/>
        </authorList>
    </citation>
    <scope>NUCLEOTIDE SEQUENCE [LARGE SCALE GENOMIC DNA]</scope>
    <source>
        <strain evidence="3 4">ECK-19</strain>
    </source>
</reference>
<keyword evidence="4" id="KW-1185">Reference proteome</keyword>
<organism evidence="3 4">
    <name type="scientific">Hyphococcus lacteus</name>
    <dbReference type="NCBI Taxonomy" id="3143536"/>
    <lineage>
        <taxon>Bacteria</taxon>
        <taxon>Pseudomonadati</taxon>
        <taxon>Pseudomonadota</taxon>
        <taxon>Alphaproteobacteria</taxon>
        <taxon>Parvularculales</taxon>
        <taxon>Parvularculaceae</taxon>
        <taxon>Hyphococcus</taxon>
    </lineage>
</organism>
<dbReference type="Pfam" id="PF07238">
    <property type="entry name" value="PilZ"/>
    <property type="match status" value="2"/>
</dbReference>
<dbReference type="Proteomes" id="UP001560685">
    <property type="component" value="Unassembled WGS sequence"/>
</dbReference>
<feature type="region of interest" description="Disordered" evidence="1">
    <location>
        <begin position="1"/>
        <end position="24"/>
    </location>
</feature>
<accession>A0ABV3Z4G2</accession>
<dbReference type="RefSeq" id="WP_369313666.1">
    <property type="nucleotide sequence ID" value="NZ_JBEHZE010000001.1"/>
</dbReference>
<sequence length="231" mass="25447">MTNSTPQNGGAHDAQQIDADRRKHQRAEIPLKARFLTEQGEERSGVVLNISAGGAVLKTKFPPSRDQKVILYIDQIGRIEGKVVRANDRLFAVTYPKKRSRQAKIADQLTNALNNQHRGTDRRGRPRINHETHATVYLEDGRSAECSILDISLTGASLEIKPRPPLGAHIILGRMTAKVIRRHDKGVGVVFTGSSNHKMEEVLSESASMEPFDTTGPGFAHSFGKKGVRAQ</sequence>
<dbReference type="Gene3D" id="2.40.10.220">
    <property type="entry name" value="predicted glycosyltransferase like domains"/>
    <property type="match status" value="2"/>
</dbReference>
<feature type="domain" description="PilZ" evidence="2">
    <location>
        <begin position="20"/>
        <end position="98"/>
    </location>
</feature>
<dbReference type="SUPFAM" id="SSF141371">
    <property type="entry name" value="PilZ domain-like"/>
    <property type="match status" value="2"/>
</dbReference>
<comment type="caution">
    <text evidence="3">The sequence shown here is derived from an EMBL/GenBank/DDBJ whole genome shotgun (WGS) entry which is preliminary data.</text>
</comment>
<proteinExistence type="predicted"/>
<evidence type="ECO:0000313" key="3">
    <source>
        <dbReference type="EMBL" id="MEX6633686.1"/>
    </source>
</evidence>